<comment type="caution">
    <text evidence="1">The sequence shown here is derived from an EMBL/GenBank/DDBJ whole genome shotgun (WGS) entry which is preliminary data.</text>
</comment>
<accession>A0A543FG59</accession>
<dbReference type="Proteomes" id="UP000316331">
    <property type="component" value="Unassembled WGS sequence"/>
</dbReference>
<keyword evidence="2" id="KW-1185">Reference proteome</keyword>
<dbReference type="AlphaFoldDB" id="A0A543FG59"/>
<gene>
    <name evidence="1" type="ORF">FB390_4430</name>
</gene>
<dbReference type="Gene3D" id="3.30.950.30">
    <property type="entry name" value="Schlafen, AAA domain"/>
    <property type="match status" value="1"/>
</dbReference>
<proteinExistence type="predicted"/>
<dbReference type="EMBL" id="VFPG01000001">
    <property type="protein sequence ID" value="TQM32734.1"/>
    <property type="molecule type" value="Genomic_DNA"/>
</dbReference>
<reference evidence="1 2" key="1">
    <citation type="submission" date="2019-06" db="EMBL/GenBank/DDBJ databases">
        <title>Sequencing the genomes of 1000 actinobacteria strains.</title>
        <authorList>
            <person name="Klenk H.-P."/>
        </authorList>
    </citation>
    <scope>NUCLEOTIDE SEQUENCE [LARGE SCALE GENOMIC DNA]</scope>
    <source>
        <strain evidence="1 2">DSM 103495</strain>
    </source>
</reference>
<sequence length="367" mass="40050">MTDKPRIRWDRASRAFLDPDDHILAAYDPRAATQGKLDELQDITAGELSEAMGHAVTSADDVADPTATISIDYLPSAVGVFRSAWAANYPYPEDMLSMTRRADSFEFSIDVVLPRRSEFTDQTIRALTEPLLAARGTTCVETKFYNDSSDGGLCELTVLPPPDLTVGEMAFMVSHMRDIVMNEPFSATPEKAFAAIESGEIQFLLGTAESEALDAKDGHYPKNDRARIVIAGDIAAFANSTKGGIIVLGARTVKDSHGRDILAEVNGCAIDVGAKDRYRSAIEALVYPEIAGIKMCRTPAALGEVFAILIPEQHPDRLPFVVRGATQTEGRMSSALFQVPVRQGDSNVPARIEDIHRRLRNLDEEPV</sequence>
<evidence type="ECO:0000313" key="2">
    <source>
        <dbReference type="Proteomes" id="UP000316331"/>
    </source>
</evidence>
<name>A0A543FG59_9NOCA</name>
<organism evidence="1 2">
    <name type="scientific">Nocardia bhagyanarayanae</name>
    <dbReference type="NCBI Taxonomy" id="1215925"/>
    <lineage>
        <taxon>Bacteria</taxon>
        <taxon>Bacillati</taxon>
        <taxon>Actinomycetota</taxon>
        <taxon>Actinomycetes</taxon>
        <taxon>Mycobacteriales</taxon>
        <taxon>Nocardiaceae</taxon>
        <taxon>Nocardia</taxon>
    </lineage>
</organism>
<dbReference type="InterPro" id="IPR038461">
    <property type="entry name" value="Schlafen_AlbA_2_dom_sf"/>
</dbReference>
<evidence type="ECO:0000313" key="1">
    <source>
        <dbReference type="EMBL" id="TQM32734.1"/>
    </source>
</evidence>
<protein>
    <submittedName>
        <fullName evidence="1">Uncharacterized protein</fullName>
    </submittedName>
</protein>